<gene>
    <name evidence="2" type="ORF">SDC9_188534</name>
</gene>
<comment type="caution">
    <text evidence="2">The sequence shown here is derived from an EMBL/GenBank/DDBJ whole genome shotgun (WGS) entry which is preliminary data.</text>
</comment>
<reference evidence="2" key="1">
    <citation type="submission" date="2019-08" db="EMBL/GenBank/DDBJ databases">
        <authorList>
            <person name="Kucharzyk K."/>
            <person name="Murdoch R.W."/>
            <person name="Higgins S."/>
            <person name="Loffler F."/>
        </authorList>
    </citation>
    <scope>NUCLEOTIDE SEQUENCE</scope>
</reference>
<proteinExistence type="predicted"/>
<evidence type="ECO:0000313" key="2">
    <source>
        <dbReference type="EMBL" id="MPN40994.1"/>
    </source>
</evidence>
<sequence>MRREYAPGPRFSSGVSRRQTAPAVEQKAAVIFELCIAKHPLEINGVVDSADDADYRHSLQKFHIQQLAGKPRRRRGYLPVAAVAFRQRSPVNELVYLRVSALKVVADGERSLDELEDKIFLRLAFVGISVAQGDFIYAPQEHAREQRYVGQPYAEKSEPHAFSPRDEQACASSGVGAL</sequence>
<protein>
    <submittedName>
        <fullName evidence="2">Uncharacterized protein</fullName>
    </submittedName>
</protein>
<feature type="region of interest" description="Disordered" evidence="1">
    <location>
        <begin position="155"/>
        <end position="178"/>
    </location>
</feature>
<feature type="compositionally biased region" description="Basic and acidic residues" evidence="1">
    <location>
        <begin position="155"/>
        <end position="168"/>
    </location>
</feature>
<dbReference type="AlphaFoldDB" id="A0A645HXU8"/>
<dbReference type="EMBL" id="VSSQ01097770">
    <property type="protein sequence ID" value="MPN40994.1"/>
    <property type="molecule type" value="Genomic_DNA"/>
</dbReference>
<evidence type="ECO:0000256" key="1">
    <source>
        <dbReference type="SAM" id="MobiDB-lite"/>
    </source>
</evidence>
<accession>A0A645HXU8</accession>
<name>A0A645HXU8_9ZZZZ</name>
<organism evidence="2">
    <name type="scientific">bioreactor metagenome</name>
    <dbReference type="NCBI Taxonomy" id="1076179"/>
    <lineage>
        <taxon>unclassified sequences</taxon>
        <taxon>metagenomes</taxon>
        <taxon>ecological metagenomes</taxon>
    </lineage>
</organism>